<dbReference type="EMBL" id="BACD03000003">
    <property type="protein sequence ID" value="GAO46349.1"/>
    <property type="molecule type" value="Genomic_DNA"/>
</dbReference>
<dbReference type="Pfam" id="PF17733">
    <property type="entry name" value="KPWE_dom"/>
    <property type="match status" value="1"/>
</dbReference>
<dbReference type="PANTHER" id="PTHR36855:SF1">
    <property type="entry name" value="PEROXISOME MEMBRANE ANCHOR PROTEIN PEX14P N-TERMINAL DOMAIN-CONTAINING PROTEIN"/>
    <property type="match status" value="1"/>
</dbReference>
<feature type="domain" description="Peroxisomal membrane protein PEX14-like KPWE" evidence="2">
    <location>
        <begin position="169"/>
        <end position="216"/>
    </location>
</feature>
<feature type="region of interest" description="Disordered" evidence="1">
    <location>
        <begin position="185"/>
        <end position="216"/>
    </location>
</feature>
<dbReference type="Proteomes" id="UP000033140">
    <property type="component" value="Unassembled WGS sequence"/>
</dbReference>
<feature type="domain" description="PEX14-like helix-turn-helix" evidence="3">
    <location>
        <begin position="50"/>
        <end position="113"/>
    </location>
</feature>
<dbReference type="OMA" id="KAKCFYF"/>
<feature type="region of interest" description="Disordered" evidence="1">
    <location>
        <begin position="113"/>
        <end position="173"/>
    </location>
</feature>
<protein>
    <submittedName>
        <fullName evidence="4">Uncharacterized protein</fullName>
    </submittedName>
</protein>
<dbReference type="Pfam" id="PF25871">
    <property type="entry name" value="HTH_76"/>
    <property type="match status" value="1"/>
</dbReference>
<evidence type="ECO:0000256" key="1">
    <source>
        <dbReference type="SAM" id="MobiDB-lite"/>
    </source>
</evidence>
<reference evidence="4 5" key="2">
    <citation type="journal article" date="2014" name="J. Gen. Appl. Microbiol.">
        <title>The early diverging ascomycetous budding yeast Saitoella complicata has three histone deacetylases belonging to the Clr6, Hos2, and Rpd3 lineages.</title>
        <authorList>
            <person name="Nishida H."/>
            <person name="Matsumoto T."/>
            <person name="Kondo S."/>
            <person name="Hamamoto M."/>
            <person name="Yoshikawa H."/>
        </authorList>
    </citation>
    <scope>NUCLEOTIDE SEQUENCE [LARGE SCALE GENOMIC DNA]</scope>
    <source>
        <strain evidence="4 5">NRRL Y-17804</strain>
    </source>
</reference>
<name>A0A0E9N942_SAICN</name>
<dbReference type="InterPro" id="IPR058841">
    <property type="entry name" value="HTH_76"/>
</dbReference>
<dbReference type="PANTHER" id="PTHR36855">
    <property type="entry name" value="CHROMOSOME 10, WHOLE GENOME SHOTGUN SEQUENCE"/>
    <property type="match status" value="1"/>
</dbReference>
<evidence type="ECO:0000313" key="5">
    <source>
        <dbReference type="Proteomes" id="UP000033140"/>
    </source>
</evidence>
<dbReference type="InterPro" id="IPR040554">
    <property type="entry name" value="KPWE_PEX14_dom"/>
</dbReference>
<organism evidence="4 5">
    <name type="scientific">Saitoella complicata (strain BCRC 22490 / CBS 7301 / JCM 7358 / NBRC 10748 / NRRL Y-17804)</name>
    <dbReference type="NCBI Taxonomy" id="698492"/>
    <lineage>
        <taxon>Eukaryota</taxon>
        <taxon>Fungi</taxon>
        <taxon>Dikarya</taxon>
        <taxon>Ascomycota</taxon>
        <taxon>Taphrinomycotina</taxon>
        <taxon>Taphrinomycotina incertae sedis</taxon>
        <taxon>Saitoella</taxon>
    </lineage>
</organism>
<accession>A0A0E9N942</accession>
<comment type="caution">
    <text evidence="4">The sequence shown here is derived from an EMBL/GenBank/DDBJ whole genome shotgun (WGS) entry which is preliminary data.</text>
</comment>
<reference evidence="4 5" key="1">
    <citation type="journal article" date="2011" name="J. Gen. Appl. Microbiol.">
        <title>Draft genome sequencing of the enigmatic yeast Saitoella complicata.</title>
        <authorList>
            <person name="Nishida H."/>
            <person name="Hamamoto M."/>
            <person name="Sugiyama J."/>
        </authorList>
    </citation>
    <scope>NUCLEOTIDE SEQUENCE [LARGE SCALE GENOMIC DNA]</scope>
    <source>
        <strain evidence="4 5">NRRL Y-17804</strain>
    </source>
</reference>
<gene>
    <name evidence="4" type="ORF">G7K_0581-t1</name>
</gene>
<dbReference type="AlphaFoldDB" id="A0A0E9N942"/>
<sequence>MHPTAGRQAFTRSNHPDHYAMDKVANIDTEDLDDYETDVANDLSRTAHNQLFRLFCAYDFTNDHEFQYGLDAVLKDVPEEDQDTVEEEAKVWFFSKKFTPIDIEAYRLWKKEQSPQAVPTSPPLQVVSSPEIQEPKATSPSEAPIDLQPASEVLQGVDKLEQDSNEPTPYPSKFAEIAELIRSGKEIPGIKQIPDRLTEEQPSESNQGARKKPWEQ</sequence>
<evidence type="ECO:0000259" key="2">
    <source>
        <dbReference type="Pfam" id="PF17733"/>
    </source>
</evidence>
<dbReference type="STRING" id="698492.A0A0E9N942"/>
<evidence type="ECO:0000313" key="4">
    <source>
        <dbReference type="EMBL" id="GAO46349.1"/>
    </source>
</evidence>
<feature type="compositionally biased region" description="Polar residues" evidence="1">
    <location>
        <begin position="126"/>
        <end position="141"/>
    </location>
</feature>
<reference evidence="4 5" key="3">
    <citation type="journal article" date="2015" name="Genome Announc.">
        <title>Draft Genome Sequence of the Archiascomycetous Yeast Saitoella complicata.</title>
        <authorList>
            <person name="Yamauchi K."/>
            <person name="Kondo S."/>
            <person name="Hamamoto M."/>
            <person name="Takahashi Y."/>
            <person name="Ogura Y."/>
            <person name="Hayashi T."/>
            <person name="Nishida H."/>
        </authorList>
    </citation>
    <scope>NUCLEOTIDE SEQUENCE [LARGE SCALE GENOMIC DNA]</scope>
    <source>
        <strain evidence="4 5">NRRL Y-17804</strain>
    </source>
</reference>
<keyword evidence="5" id="KW-1185">Reference proteome</keyword>
<evidence type="ECO:0000259" key="3">
    <source>
        <dbReference type="Pfam" id="PF25871"/>
    </source>
</evidence>
<proteinExistence type="predicted"/>